<protein>
    <recommendedName>
        <fullName evidence="4">DUF4136 domain-containing protein</fullName>
    </recommendedName>
</protein>
<keyword evidence="3" id="KW-1185">Reference proteome</keyword>
<proteinExistence type="predicted"/>
<dbReference type="OrthoDB" id="1624623at2"/>
<gene>
    <name evidence="2" type="ORF">AB840_13745</name>
</gene>
<evidence type="ECO:0000313" key="3">
    <source>
        <dbReference type="Proteomes" id="UP000036503"/>
    </source>
</evidence>
<evidence type="ECO:0008006" key="4">
    <source>
        <dbReference type="Google" id="ProtNLM"/>
    </source>
</evidence>
<dbReference type="EMBL" id="LEKT01000066">
    <property type="protein sequence ID" value="KMO85396.1"/>
    <property type="molecule type" value="Genomic_DNA"/>
</dbReference>
<sequence length="208" mass="23998">MKRTLLILVTFMLMLTAVCSAAEPRFDNMRTVLIVNTAQRDYAAQFMKKRLVQPFRIPYWNRMETSEVLSPADVTLATMRALSQTYHADIVVTPIVRTWYWNQYHLFLRGDDDEIMTDCMYNLTVYAYNRKDDTLKSYSSYGRERDSISVLNDPDTILRKAMNEIMKKLPYKRIPTDLETPGVIPSPLQVKETDGGARILINTSPAAI</sequence>
<keyword evidence="1" id="KW-0732">Signal</keyword>
<dbReference type="AlphaFoldDB" id="A0A0J6ZKN3"/>
<accession>A0A0J6ZKN3</accession>
<comment type="caution">
    <text evidence="2">The sequence shown here is derived from an EMBL/GenBank/DDBJ whole genome shotgun (WGS) entry which is preliminary data.</text>
</comment>
<dbReference type="Proteomes" id="UP000036503">
    <property type="component" value="Unassembled WGS sequence"/>
</dbReference>
<reference evidence="2 3" key="1">
    <citation type="submission" date="2015-06" db="EMBL/GenBank/DDBJ databases">
        <title>Draft genome sequence of beer spoilage bacterium Megasphaera cerevisiae type strain 20462.</title>
        <authorList>
            <person name="Kutumbaka K."/>
            <person name="Pasmowitz J."/>
            <person name="Mategko J."/>
            <person name="Reyes D."/>
            <person name="Friedrich A."/>
            <person name="Han S."/>
            <person name="Martens-Habbena W."/>
            <person name="Neal-McKinney J."/>
            <person name="Janagama H.K."/>
            <person name="Nadala C."/>
            <person name="Samadpour M."/>
        </authorList>
    </citation>
    <scope>NUCLEOTIDE SEQUENCE [LARGE SCALE GENOMIC DNA]</scope>
    <source>
        <strain evidence="2 3">DSM 20462</strain>
    </source>
</reference>
<dbReference type="PATRIC" id="fig|1122219.3.peg.2967"/>
<evidence type="ECO:0000313" key="2">
    <source>
        <dbReference type="EMBL" id="KMO85396.1"/>
    </source>
</evidence>
<name>A0A0J6ZKN3_9FIRM</name>
<feature type="chain" id="PRO_5039163385" description="DUF4136 domain-containing protein" evidence="1">
    <location>
        <begin position="22"/>
        <end position="208"/>
    </location>
</feature>
<dbReference type="RefSeq" id="WP_048515417.1">
    <property type="nucleotide sequence ID" value="NZ_FUXD01000057.1"/>
</dbReference>
<dbReference type="InParanoid" id="A0A0J6ZKN3"/>
<feature type="signal peptide" evidence="1">
    <location>
        <begin position="1"/>
        <end position="21"/>
    </location>
</feature>
<organism evidence="2 3">
    <name type="scientific">Megasphaera cerevisiae DSM 20462</name>
    <dbReference type="NCBI Taxonomy" id="1122219"/>
    <lineage>
        <taxon>Bacteria</taxon>
        <taxon>Bacillati</taxon>
        <taxon>Bacillota</taxon>
        <taxon>Negativicutes</taxon>
        <taxon>Veillonellales</taxon>
        <taxon>Veillonellaceae</taxon>
        <taxon>Megasphaera</taxon>
    </lineage>
</organism>
<evidence type="ECO:0000256" key="1">
    <source>
        <dbReference type="SAM" id="SignalP"/>
    </source>
</evidence>